<dbReference type="Pfam" id="PF00258">
    <property type="entry name" value="Flavodoxin_1"/>
    <property type="match status" value="1"/>
</dbReference>
<dbReference type="AlphaFoldDB" id="A0A5D0MGK2"/>
<dbReference type="Pfam" id="PF19583">
    <property type="entry name" value="ODP"/>
    <property type="match status" value="1"/>
</dbReference>
<name>A0A5D0MGK2_9BACT</name>
<dbReference type="GO" id="GO:0046872">
    <property type="term" value="F:metal ion binding"/>
    <property type="evidence" value="ECO:0007669"/>
    <property type="project" value="InterPro"/>
</dbReference>
<dbReference type="InterPro" id="IPR008254">
    <property type="entry name" value="Flavodoxin/NO_synth"/>
</dbReference>
<dbReference type="PANTHER" id="PTHR43717:SF1">
    <property type="entry name" value="ANAEROBIC NITRIC OXIDE REDUCTASE FLAVORUBREDOXIN"/>
    <property type="match status" value="1"/>
</dbReference>
<dbReference type="Gene3D" id="3.40.50.360">
    <property type="match status" value="1"/>
</dbReference>
<dbReference type="Gene3D" id="3.60.15.10">
    <property type="entry name" value="Ribonuclease Z/Hydroxyacylglutathione hydrolase-like"/>
    <property type="match status" value="1"/>
</dbReference>
<dbReference type="GO" id="GO:0009055">
    <property type="term" value="F:electron transfer activity"/>
    <property type="evidence" value="ECO:0007669"/>
    <property type="project" value="InterPro"/>
</dbReference>
<dbReference type="InterPro" id="IPR029039">
    <property type="entry name" value="Flavoprotein-like_sf"/>
</dbReference>
<evidence type="ECO:0000259" key="1">
    <source>
        <dbReference type="PROSITE" id="PS50902"/>
    </source>
</evidence>
<protein>
    <submittedName>
        <fullName evidence="2">FprA family A-type flavoprotein</fullName>
    </submittedName>
</protein>
<accession>A0A5D0MGK2</accession>
<evidence type="ECO:0000313" key="2">
    <source>
        <dbReference type="EMBL" id="TYB30723.1"/>
    </source>
</evidence>
<dbReference type="SUPFAM" id="SSF56281">
    <property type="entry name" value="Metallo-hydrolase/oxidoreductase"/>
    <property type="match status" value="1"/>
</dbReference>
<dbReference type="GO" id="GO:0010181">
    <property type="term" value="F:FMN binding"/>
    <property type="evidence" value="ECO:0007669"/>
    <property type="project" value="InterPro"/>
</dbReference>
<sequence length="296" mass="33688">MKKAPNATIIASPNGVKGLKKHYGNDYNYKEVKTGETLNIGNRNLNFLLTPMVHWPDNMVTFCPEENILFSNDSFGQHLASSERFDDEYPKNIIFEEAKKYYANIVLPYSSQVQKELQNASKLDIKMIAPSHGIIFKKHISEIIDYYKKWSSNQTDKKSVIIYDTMWSSTKKIAYAIQNGFEKSGYKTRILNLNTNHISDIMTEILNSEYICIGSPTLNNNIMPSVASFLTYLKGLAPKNRKGLAFGSYGWGGQSVPIINKELEDSGFETLEKIKINYIPSKKMLKNIENKIAEQI</sequence>
<dbReference type="SUPFAM" id="SSF52218">
    <property type="entry name" value="Flavoproteins"/>
    <property type="match status" value="1"/>
</dbReference>
<dbReference type="PANTHER" id="PTHR43717">
    <property type="entry name" value="ANAEROBIC NITRIC OXIDE REDUCTASE FLAVORUBREDOXIN"/>
    <property type="match status" value="1"/>
</dbReference>
<dbReference type="PIRSF" id="PIRSF005243">
    <property type="entry name" value="ROO"/>
    <property type="match status" value="1"/>
</dbReference>
<gene>
    <name evidence="2" type="ORF">FXF47_08075</name>
</gene>
<dbReference type="CDD" id="cd07709">
    <property type="entry name" value="flavodiiron_proteins_MBL-fold"/>
    <property type="match status" value="1"/>
</dbReference>
<keyword evidence="3" id="KW-1185">Reference proteome</keyword>
<dbReference type="EMBL" id="VSIX01000089">
    <property type="protein sequence ID" value="TYB30723.1"/>
    <property type="molecule type" value="Genomic_DNA"/>
</dbReference>
<dbReference type="InterPro" id="IPR016440">
    <property type="entry name" value="Rubredoxin-O_OxRdtase"/>
</dbReference>
<dbReference type="GO" id="GO:0016491">
    <property type="term" value="F:oxidoreductase activity"/>
    <property type="evidence" value="ECO:0007669"/>
    <property type="project" value="InterPro"/>
</dbReference>
<dbReference type="InterPro" id="IPR036866">
    <property type="entry name" value="RibonucZ/Hydroxyglut_hydro"/>
</dbReference>
<organism evidence="2 3">
    <name type="scientific">Candidatus Mcinerneyibacterium aminivorans</name>
    <dbReference type="NCBI Taxonomy" id="2703815"/>
    <lineage>
        <taxon>Bacteria</taxon>
        <taxon>Candidatus Macinerneyibacteriota</taxon>
        <taxon>Candidatus Mcinerneyibacteria</taxon>
        <taxon>Candidatus Mcinerneyibacteriales</taxon>
        <taxon>Candidatus Mcinerneyibacteriaceae</taxon>
        <taxon>Candidatus Mcinerneyibacterium</taxon>
    </lineage>
</organism>
<dbReference type="PROSITE" id="PS50902">
    <property type="entry name" value="FLAVODOXIN_LIKE"/>
    <property type="match status" value="1"/>
</dbReference>
<dbReference type="Proteomes" id="UP000324143">
    <property type="component" value="Unassembled WGS sequence"/>
</dbReference>
<comment type="caution">
    <text evidence="2">The sequence shown here is derived from an EMBL/GenBank/DDBJ whole genome shotgun (WGS) entry which is preliminary data.</text>
</comment>
<feature type="domain" description="Flavodoxin-like" evidence="1">
    <location>
        <begin position="159"/>
        <end position="296"/>
    </location>
</feature>
<evidence type="ECO:0000313" key="3">
    <source>
        <dbReference type="Proteomes" id="UP000324143"/>
    </source>
</evidence>
<dbReference type="InterPro" id="IPR045761">
    <property type="entry name" value="ODP_dom"/>
</dbReference>
<reference evidence="2" key="1">
    <citation type="submission" date="2019-08" db="EMBL/GenBank/DDBJ databases">
        <title>Genomic characterization of a novel candidate phylum (ARYD3) from a high temperature, high salinity tertiary oil reservoir in north central Oklahoma, USA.</title>
        <authorList>
            <person name="Youssef N.H."/>
            <person name="Yadav A."/>
            <person name="Elshahed M.S."/>
        </authorList>
    </citation>
    <scope>NUCLEOTIDE SEQUENCE [LARGE SCALE GENOMIC DNA]</scope>
    <source>
        <strain evidence="2">ARYD3</strain>
    </source>
</reference>
<feature type="non-terminal residue" evidence="2">
    <location>
        <position position="1"/>
    </location>
</feature>
<proteinExistence type="predicted"/>